<dbReference type="Pfam" id="PF04782">
    <property type="entry name" value="DUF632"/>
    <property type="match status" value="1"/>
</dbReference>
<proteinExistence type="evidence at transcript level"/>
<protein>
    <submittedName>
        <fullName evidence="2">BZIP-like protein</fullName>
    </submittedName>
</protein>
<feature type="non-terminal residue" evidence="2">
    <location>
        <position position="1"/>
    </location>
</feature>
<evidence type="ECO:0000313" key="2">
    <source>
        <dbReference type="EMBL" id="AAN01518.1"/>
    </source>
</evidence>
<accession>Q8L5C1</accession>
<feature type="non-terminal residue" evidence="2">
    <location>
        <position position="195"/>
    </location>
</feature>
<sequence length="195" mass="22885">ASELEKLRDVHLYKQLVDLVQKSMIMWRSMLDCHLKQHYIINNMQLDDVFSPIATTEYNIKNTLQLESEVNIWRRNLESLVHTQKEYVFAIHRWLCLHVIEIECSSKRAPSSPQKMSSPPVYALCKTWLSAVNQITGNSAVNALKTFSNSIHELKVHQTEELRQHKRLDHLRKDLEKKELALYDLLQEFKDVFAG</sequence>
<feature type="domain" description="DUF632" evidence="1">
    <location>
        <begin position="2"/>
        <end position="153"/>
    </location>
</feature>
<dbReference type="PANTHER" id="PTHR21450">
    <property type="entry name" value="PROTEIN ALTERED PHOSPHATE STARVATION RESPONSE 1"/>
    <property type="match status" value="1"/>
</dbReference>
<dbReference type="PANTHER" id="PTHR21450:SF23">
    <property type="entry name" value="PROTEIN ALTERED PHOSPHATE STARVATION RESPONSE 1"/>
    <property type="match status" value="1"/>
</dbReference>
<organism evidence="2">
    <name type="scientific">Marsilea quadrifolia</name>
    <name type="common">European water clover</name>
    <dbReference type="NCBI Taxonomy" id="13816"/>
    <lineage>
        <taxon>Eukaryota</taxon>
        <taxon>Viridiplantae</taxon>
        <taxon>Streptophyta</taxon>
        <taxon>Embryophyta</taxon>
        <taxon>Tracheophyta</taxon>
        <taxon>Polypodiopsida</taxon>
        <taxon>Polypodiidae</taxon>
        <taxon>Salviniales</taxon>
        <taxon>Marsileaceae</taxon>
        <taxon>Marsilea</taxon>
    </lineage>
</organism>
<dbReference type="InterPro" id="IPR006867">
    <property type="entry name" value="DUF632"/>
</dbReference>
<dbReference type="EMBL" id="AF303133">
    <property type="protein sequence ID" value="AAN01518.1"/>
    <property type="molecule type" value="mRNA"/>
</dbReference>
<evidence type="ECO:0000259" key="1">
    <source>
        <dbReference type="Pfam" id="PF04782"/>
    </source>
</evidence>
<reference evidence="2" key="1">
    <citation type="submission" date="2000-09" db="EMBL/GenBank/DDBJ databases">
        <authorList>
            <person name="Hsu T.-C."/>
            <person name="Wang Y.-C."/>
            <person name="Lin B.-L."/>
        </authorList>
    </citation>
    <scope>NUCLEOTIDE SEQUENCE</scope>
    <source>
        <tissue evidence="2">Vegetative shoot apex</tissue>
    </source>
</reference>
<dbReference type="AlphaFoldDB" id="Q8L5C1"/>
<reference evidence="2" key="2">
    <citation type="journal article" date="2001" name="Plant Mol. Biol.">
        <title>Early genes responsive to abscisic acid during heterophyllous induction in Marsilea quadrifolia.</title>
        <authorList>
            <person name="Hsu T.-C."/>
            <person name="Liu H.-C."/>
            <person name="Wang J.-S."/>
            <person name="Chen R.-W."/>
            <person name="Wang Y.-C."/>
            <person name="Lin B.-L."/>
        </authorList>
    </citation>
    <scope>NUCLEOTIDE SEQUENCE</scope>
    <source>
        <tissue evidence="2">Vegetative shoot apex</tissue>
    </source>
</reference>
<name>Q8L5C1_MARQU</name>